<gene>
    <name evidence="1" type="ORF">EV196_105309</name>
</gene>
<protein>
    <submittedName>
        <fullName evidence="1">Uncharacterized protein</fullName>
    </submittedName>
</protein>
<dbReference type="EMBL" id="SLUP01000005">
    <property type="protein sequence ID" value="TCL65644.1"/>
    <property type="molecule type" value="Genomic_DNA"/>
</dbReference>
<dbReference type="AlphaFoldDB" id="A0A4R1RHV3"/>
<organism evidence="1 2">
    <name type="scientific">Mariniflexile fucanivorans</name>
    <dbReference type="NCBI Taxonomy" id="264023"/>
    <lineage>
        <taxon>Bacteria</taxon>
        <taxon>Pseudomonadati</taxon>
        <taxon>Bacteroidota</taxon>
        <taxon>Flavobacteriia</taxon>
        <taxon>Flavobacteriales</taxon>
        <taxon>Flavobacteriaceae</taxon>
        <taxon>Mariniflexile</taxon>
    </lineage>
</organism>
<keyword evidence="2" id="KW-1185">Reference proteome</keyword>
<evidence type="ECO:0000313" key="2">
    <source>
        <dbReference type="Proteomes" id="UP000295455"/>
    </source>
</evidence>
<dbReference type="Proteomes" id="UP000295455">
    <property type="component" value="Unassembled WGS sequence"/>
</dbReference>
<name>A0A4R1RHV3_9FLAO</name>
<reference evidence="1 2" key="1">
    <citation type="submission" date="2019-03" db="EMBL/GenBank/DDBJ databases">
        <title>Genomic Encyclopedia of Type Strains, Phase IV (KMG-IV): sequencing the most valuable type-strain genomes for metagenomic binning, comparative biology and taxonomic classification.</title>
        <authorList>
            <person name="Goeker M."/>
        </authorList>
    </citation>
    <scope>NUCLEOTIDE SEQUENCE [LARGE SCALE GENOMIC DNA]</scope>
    <source>
        <strain evidence="1 2">DSM 18792</strain>
    </source>
</reference>
<evidence type="ECO:0000313" key="1">
    <source>
        <dbReference type="EMBL" id="TCL65644.1"/>
    </source>
</evidence>
<sequence>MGLGNLTNLISNQVHYFKVLKGLRISTDIRTALIPTQRQGSIKNSNIQPQIYYLKVMPKLRSFR</sequence>
<proteinExistence type="predicted"/>
<comment type="caution">
    <text evidence="1">The sequence shown here is derived from an EMBL/GenBank/DDBJ whole genome shotgun (WGS) entry which is preliminary data.</text>
</comment>
<accession>A0A4R1RHV3</accession>